<sequence length="145" mass="17380">MNDLYDRLKTKKIKITEMPKWGSYLRKQWEENFANHLSDKDKKSIYLFDNGGYCGYLWHLFSYKKKDCLVGEKAEDVFNNQPKNNCYVFYQHSDYVLFLDNSSLFNTDDLINETDIYIVDKGFNWTYVQTHETGLCGPYFSRKRN</sequence>
<reference evidence="1 2" key="1">
    <citation type="submission" date="2024-09" db="EMBL/GenBank/DDBJ databases">
        <authorList>
            <person name="Sun Q."/>
            <person name="Mori K."/>
        </authorList>
    </citation>
    <scope>NUCLEOTIDE SEQUENCE [LARGE SCALE GENOMIC DNA]</scope>
    <source>
        <strain evidence="1 2">NCAIM B.02610</strain>
    </source>
</reference>
<dbReference type="Proteomes" id="UP001589838">
    <property type="component" value="Unassembled WGS sequence"/>
</dbReference>
<accession>A0ABV6KKX1</accession>
<proteinExistence type="predicted"/>
<comment type="caution">
    <text evidence="1">The sequence shown here is derived from an EMBL/GenBank/DDBJ whole genome shotgun (WGS) entry which is preliminary data.</text>
</comment>
<dbReference type="RefSeq" id="WP_335963414.1">
    <property type="nucleotide sequence ID" value="NZ_JAXBLX010000050.1"/>
</dbReference>
<organism evidence="1 2">
    <name type="scientific">Halalkalibacter kiskunsagensis</name>
    <dbReference type="NCBI Taxonomy" id="1548599"/>
    <lineage>
        <taxon>Bacteria</taxon>
        <taxon>Bacillati</taxon>
        <taxon>Bacillota</taxon>
        <taxon>Bacilli</taxon>
        <taxon>Bacillales</taxon>
        <taxon>Bacillaceae</taxon>
        <taxon>Halalkalibacter</taxon>
    </lineage>
</organism>
<dbReference type="EMBL" id="JBHLUX010000078">
    <property type="protein sequence ID" value="MFC0472486.1"/>
    <property type="molecule type" value="Genomic_DNA"/>
</dbReference>
<evidence type="ECO:0000313" key="2">
    <source>
        <dbReference type="Proteomes" id="UP001589838"/>
    </source>
</evidence>
<name>A0ABV6KKX1_9BACI</name>
<evidence type="ECO:0000313" key="1">
    <source>
        <dbReference type="EMBL" id="MFC0472486.1"/>
    </source>
</evidence>
<dbReference type="InterPro" id="IPR025454">
    <property type="entry name" value="DUF4275"/>
</dbReference>
<keyword evidence="2" id="KW-1185">Reference proteome</keyword>
<gene>
    <name evidence="1" type="ORF">ACFFHM_18870</name>
</gene>
<protein>
    <submittedName>
        <fullName evidence="1">DUF4275 family protein</fullName>
    </submittedName>
</protein>
<dbReference type="Pfam" id="PF14101">
    <property type="entry name" value="DUF4275"/>
    <property type="match status" value="1"/>
</dbReference>